<evidence type="ECO:0000259" key="1">
    <source>
        <dbReference type="Pfam" id="PF15919"/>
    </source>
</evidence>
<dbReference type="EMBL" id="VOTZ01000024">
    <property type="protein sequence ID" value="MCQ1539316.1"/>
    <property type="molecule type" value="Genomic_DNA"/>
</dbReference>
<dbReference type="PANTHER" id="PTHR34504:SF2">
    <property type="entry name" value="UPF0150 PROTEIN SSL0259"/>
    <property type="match status" value="1"/>
</dbReference>
<dbReference type="InterPro" id="IPR051404">
    <property type="entry name" value="TA_system_antitoxin"/>
</dbReference>
<dbReference type="Gene3D" id="3.30.160.250">
    <property type="match status" value="1"/>
</dbReference>
<dbReference type="AlphaFoldDB" id="A0ABD4TKI2"/>
<dbReference type="Pfam" id="PF15919">
    <property type="entry name" value="HicB_lk_antitox"/>
    <property type="match status" value="1"/>
</dbReference>
<dbReference type="InterPro" id="IPR035069">
    <property type="entry name" value="TTHA1013/TTHA0281-like"/>
</dbReference>
<dbReference type="PANTHER" id="PTHR34504">
    <property type="entry name" value="ANTITOXIN HICB"/>
    <property type="match status" value="1"/>
</dbReference>
<proteinExistence type="predicted"/>
<dbReference type="RefSeq" id="WP_255333281.1">
    <property type="nucleotide sequence ID" value="NZ_VOTZ01000024.1"/>
</dbReference>
<accession>A0ABD4TKI2</accession>
<feature type="domain" description="HicB-like antitoxin of toxin-antitoxin system" evidence="1">
    <location>
        <begin position="6"/>
        <end position="60"/>
    </location>
</feature>
<sequence length="62" mass="6887">MKPDFVLEEEEDGTFSVHCPAQKGCHSQGTTRDEAIRNSHGAIDLYLDVALEKQEKRAKAAN</sequence>
<gene>
    <name evidence="2" type="ORF">FTO68_10020</name>
</gene>
<organism evidence="2 3">
    <name type="scientific">Methanocalculus taiwanensis</name>
    <dbReference type="NCBI Taxonomy" id="106207"/>
    <lineage>
        <taxon>Archaea</taxon>
        <taxon>Methanobacteriati</taxon>
        <taxon>Methanobacteriota</taxon>
        <taxon>Stenosarchaea group</taxon>
        <taxon>Methanomicrobia</taxon>
        <taxon>Methanomicrobiales</taxon>
        <taxon>Methanocalculaceae</taxon>
        <taxon>Methanocalculus</taxon>
    </lineage>
</organism>
<name>A0ABD4TKI2_9EURY</name>
<evidence type="ECO:0000313" key="2">
    <source>
        <dbReference type="EMBL" id="MCQ1539316.1"/>
    </source>
</evidence>
<protein>
    <submittedName>
        <fullName evidence="2">Type II toxin-antitoxin system HicB family antitoxin</fullName>
    </submittedName>
</protein>
<reference evidence="2 3" key="1">
    <citation type="submission" date="2019-08" db="EMBL/GenBank/DDBJ databases">
        <authorList>
            <person name="Chen S.-C."/>
            <person name="Lai M.-C."/>
            <person name="You Y.-T."/>
        </authorList>
    </citation>
    <scope>NUCLEOTIDE SEQUENCE [LARGE SCALE GENOMIC DNA]</scope>
    <source>
        <strain evidence="2 3">P2F9704a</strain>
    </source>
</reference>
<dbReference type="Proteomes" id="UP001524383">
    <property type="component" value="Unassembled WGS sequence"/>
</dbReference>
<dbReference type="InterPro" id="IPR031807">
    <property type="entry name" value="HicB-like"/>
</dbReference>
<evidence type="ECO:0000313" key="3">
    <source>
        <dbReference type="Proteomes" id="UP001524383"/>
    </source>
</evidence>
<comment type="caution">
    <text evidence="2">The sequence shown here is derived from an EMBL/GenBank/DDBJ whole genome shotgun (WGS) entry which is preliminary data.</text>
</comment>
<keyword evidence="3" id="KW-1185">Reference proteome</keyword>
<dbReference type="SUPFAM" id="SSF143100">
    <property type="entry name" value="TTHA1013/TTHA0281-like"/>
    <property type="match status" value="1"/>
</dbReference>